<dbReference type="InterPro" id="IPR033138">
    <property type="entry name" value="Cu_oxidase_CS"/>
</dbReference>
<dbReference type="Proteomes" id="UP000436088">
    <property type="component" value="Unassembled WGS sequence"/>
</dbReference>
<evidence type="ECO:0000256" key="1">
    <source>
        <dbReference type="ARBA" id="ARBA00004613"/>
    </source>
</evidence>
<dbReference type="GO" id="GO:0005507">
    <property type="term" value="F:copper ion binding"/>
    <property type="evidence" value="ECO:0007669"/>
    <property type="project" value="InterPro"/>
</dbReference>
<dbReference type="GO" id="GO:0016491">
    <property type="term" value="F:oxidoreductase activity"/>
    <property type="evidence" value="ECO:0007669"/>
    <property type="project" value="UniProtKB-KW"/>
</dbReference>
<keyword evidence="6" id="KW-0560">Oxidoreductase</keyword>
<dbReference type="SUPFAM" id="SSF49503">
    <property type="entry name" value="Cupredoxins"/>
    <property type="match status" value="1"/>
</dbReference>
<organism evidence="9 10">
    <name type="scientific">Hibiscus syriacus</name>
    <name type="common">Rose of Sharon</name>
    <dbReference type="NCBI Taxonomy" id="106335"/>
    <lineage>
        <taxon>Eukaryota</taxon>
        <taxon>Viridiplantae</taxon>
        <taxon>Streptophyta</taxon>
        <taxon>Embryophyta</taxon>
        <taxon>Tracheophyta</taxon>
        <taxon>Spermatophyta</taxon>
        <taxon>Magnoliopsida</taxon>
        <taxon>eudicotyledons</taxon>
        <taxon>Gunneridae</taxon>
        <taxon>Pentapetalae</taxon>
        <taxon>rosids</taxon>
        <taxon>malvids</taxon>
        <taxon>Malvales</taxon>
        <taxon>Malvaceae</taxon>
        <taxon>Malvoideae</taxon>
        <taxon>Hibiscus</taxon>
    </lineage>
</organism>
<comment type="similarity">
    <text evidence="2">Belongs to the multicopper oxidase family.</text>
</comment>
<dbReference type="InterPro" id="IPR011706">
    <property type="entry name" value="Cu-oxidase_C"/>
</dbReference>
<dbReference type="GO" id="GO:0005576">
    <property type="term" value="C:extracellular region"/>
    <property type="evidence" value="ECO:0007669"/>
    <property type="project" value="UniProtKB-SubCell"/>
</dbReference>
<dbReference type="Gene3D" id="2.60.40.420">
    <property type="entry name" value="Cupredoxins - blue copper proteins"/>
    <property type="match status" value="1"/>
</dbReference>
<comment type="subcellular location">
    <subcellularLocation>
        <location evidence="1">Secreted</location>
    </subcellularLocation>
</comment>
<dbReference type="AlphaFoldDB" id="A0A6A3CMU1"/>
<comment type="caution">
    <text evidence="9">The sequence shown here is derived from an EMBL/GenBank/DDBJ whole genome shotgun (WGS) entry which is preliminary data.</text>
</comment>
<evidence type="ECO:0000313" key="9">
    <source>
        <dbReference type="EMBL" id="KAE8728892.1"/>
    </source>
</evidence>
<dbReference type="PROSITE" id="PS00079">
    <property type="entry name" value="MULTICOPPER_OXIDASE1"/>
    <property type="match status" value="1"/>
</dbReference>
<dbReference type="PROSITE" id="PS00080">
    <property type="entry name" value="MULTICOPPER_OXIDASE2"/>
    <property type="match status" value="1"/>
</dbReference>
<keyword evidence="7" id="KW-0186">Copper</keyword>
<evidence type="ECO:0000256" key="7">
    <source>
        <dbReference type="ARBA" id="ARBA00023008"/>
    </source>
</evidence>
<evidence type="ECO:0000256" key="3">
    <source>
        <dbReference type="ARBA" id="ARBA00022525"/>
    </source>
</evidence>
<name>A0A6A3CMU1_HIBSY</name>
<keyword evidence="3" id="KW-0964">Secreted</keyword>
<gene>
    <name evidence="9" type="ORF">F3Y22_tig00004045pilonHSYRG00002</name>
</gene>
<dbReference type="InterPro" id="IPR045087">
    <property type="entry name" value="Cu-oxidase_fam"/>
</dbReference>
<dbReference type="PANTHER" id="PTHR11709:SF324">
    <property type="entry name" value="LACCASE-6"/>
    <property type="match status" value="1"/>
</dbReference>
<evidence type="ECO:0000313" key="10">
    <source>
        <dbReference type="Proteomes" id="UP000436088"/>
    </source>
</evidence>
<accession>A0A6A3CMU1</accession>
<keyword evidence="5" id="KW-0677">Repeat</keyword>
<evidence type="ECO:0000256" key="6">
    <source>
        <dbReference type="ARBA" id="ARBA00023002"/>
    </source>
</evidence>
<keyword evidence="4" id="KW-0479">Metal-binding</keyword>
<proteinExistence type="inferred from homology"/>
<evidence type="ECO:0000256" key="2">
    <source>
        <dbReference type="ARBA" id="ARBA00010609"/>
    </source>
</evidence>
<dbReference type="Pfam" id="PF07731">
    <property type="entry name" value="Cu-oxidase_2"/>
    <property type="match status" value="1"/>
</dbReference>
<dbReference type="InterPro" id="IPR008972">
    <property type="entry name" value="Cupredoxin"/>
</dbReference>
<dbReference type="EMBL" id="VEPZ02000245">
    <property type="protein sequence ID" value="KAE8728892.1"/>
    <property type="molecule type" value="Genomic_DNA"/>
</dbReference>
<keyword evidence="10" id="KW-1185">Reference proteome</keyword>
<reference evidence="9" key="1">
    <citation type="submission" date="2019-09" db="EMBL/GenBank/DDBJ databases">
        <title>Draft genome information of white flower Hibiscus syriacus.</title>
        <authorList>
            <person name="Kim Y.-M."/>
        </authorList>
    </citation>
    <scope>NUCLEOTIDE SEQUENCE [LARGE SCALE GENOMIC DNA]</scope>
    <source>
        <strain evidence="9">YM2019G1</strain>
    </source>
</reference>
<sequence>MHGIFHEHTSFVKPTVSVLEAYYKKIDSHFTEDFPGAPVKFYDFVNGAPNNAPSNTQAINGTRTKAIEFGSRVQIIFQDTSTVTTENHPIHLHGYSFYVVGYGSENFDPQIVNFNLINPPYRNTIGVSVGGWAVIRFVADNPGVWFMHCHLDIHQSWGLVAVLSVENGKGELETLPHPPTDLPHC</sequence>
<evidence type="ECO:0000256" key="4">
    <source>
        <dbReference type="ARBA" id="ARBA00022723"/>
    </source>
</evidence>
<dbReference type="InterPro" id="IPR002355">
    <property type="entry name" value="Cu_oxidase_Cu_BS"/>
</dbReference>
<dbReference type="PANTHER" id="PTHR11709">
    <property type="entry name" value="MULTI-COPPER OXIDASE"/>
    <property type="match status" value="1"/>
</dbReference>
<evidence type="ECO:0000259" key="8">
    <source>
        <dbReference type="Pfam" id="PF07731"/>
    </source>
</evidence>
<evidence type="ECO:0000256" key="5">
    <source>
        <dbReference type="ARBA" id="ARBA00022737"/>
    </source>
</evidence>
<feature type="domain" description="Plastocyanin-like" evidence="8">
    <location>
        <begin position="49"/>
        <end position="168"/>
    </location>
</feature>
<protein>
    <submittedName>
        <fullName evidence="9">Laccase-12</fullName>
    </submittedName>
</protein>